<feature type="transmembrane region" description="Helical" evidence="9">
    <location>
        <begin position="184"/>
        <end position="206"/>
    </location>
</feature>
<feature type="transmembrane region" description="Helical" evidence="9">
    <location>
        <begin position="297"/>
        <end position="316"/>
    </location>
</feature>
<proteinExistence type="predicted"/>
<feature type="transmembrane region" description="Helical" evidence="9">
    <location>
        <begin position="142"/>
        <end position="172"/>
    </location>
</feature>
<feature type="transmembrane region" description="Helical" evidence="9">
    <location>
        <begin position="14"/>
        <end position="38"/>
    </location>
</feature>
<sequence length="579" mass="64221">MISIYSLIDSNREISGLLIVFFYIIIALFFGYLISGFIRKIYLDQEEKTWIYPVSGRIVNFFERFLKEDKNRQMDFKEYFLNLLIFNFFAGLIGIIFIYFQNYLPYSHANNHMTLSLIVNTVVSFLTNTNLEHFSNPFDLSILSWTFVITGLMFLSAGTGFAASMAFIRAILNDNGKLGNFYHDFLISIFYVIFPLTILFTVILVLSGVPETLSSYINVLPIGSNSAVRLPLGPVATLVSIKGVGTNGGGFYGANAAYPLGNPNWFTNIVEYVSFMLVPLGSVFSLRLIFDKRFGNMVIGVLTFIFVFTSVVAFIAEYTGIPAQSALALYTGNMAGKDVYLGLSESTVFQVGAVFTSTGASTGGIIDYTPIGLMSLLTNLVLNDPLGGIGTGIINIFTYIIFTVFITSLMVGKLPELMNIRIGSKEMKYSTLSLITHPLIILIPLGITLIIPAVMHTFYNGFSSNISDLLYEFSSSASNNGSEAGGFLTNSPYFNYLDSLIMLLGRYLIMGIQLLLAQQFAFKKPKMIYEKSTIDTGSFSFGFMLLAVIIMVGLLSYIPVFSLGTLYDWARDFNFLVIP</sequence>
<name>A0A0N8VKZ5_9ARCH</name>
<dbReference type="EMBL" id="LKBH01000185">
    <property type="protein sequence ID" value="KQB35100.1"/>
    <property type="molecule type" value="Genomic_DNA"/>
</dbReference>
<evidence type="ECO:0000256" key="6">
    <source>
        <dbReference type="ARBA" id="ARBA00022989"/>
    </source>
</evidence>
<protein>
    <submittedName>
        <fullName evidence="10">ATPase</fullName>
    </submittedName>
</protein>
<keyword evidence="4 9" id="KW-0812">Transmembrane</keyword>
<evidence type="ECO:0000256" key="7">
    <source>
        <dbReference type="ARBA" id="ARBA00023065"/>
    </source>
</evidence>
<dbReference type="AlphaFoldDB" id="A0A0N8VKZ5"/>
<dbReference type="RefSeq" id="WP_048101405.1">
    <property type="nucleotide sequence ID" value="NZ_LKBH01000185.1"/>
</dbReference>
<keyword evidence="1" id="KW-0813">Transport</keyword>
<feature type="transmembrane region" description="Helical" evidence="9">
    <location>
        <begin position="269"/>
        <end position="290"/>
    </location>
</feature>
<comment type="caution">
    <text evidence="10">The sequence shown here is derived from an EMBL/GenBank/DDBJ whole genome shotgun (WGS) entry which is preliminary data.</text>
</comment>
<dbReference type="GO" id="GO:0005886">
    <property type="term" value="C:plasma membrane"/>
    <property type="evidence" value="ECO:0007669"/>
    <property type="project" value="TreeGrafter"/>
</dbReference>
<feature type="transmembrane region" description="Helical" evidence="9">
    <location>
        <begin position="432"/>
        <end position="455"/>
    </location>
</feature>
<dbReference type="GO" id="GO:0008556">
    <property type="term" value="F:P-type potassium transmembrane transporter activity"/>
    <property type="evidence" value="ECO:0007669"/>
    <property type="project" value="InterPro"/>
</dbReference>
<keyword evidence="7" id="KW-0406">Ion transport</keyword>
<evidence type="ECO:0000313" key="10">
    <source>
        <dbReference type="EMBL" id="KQB35100.1"/>
    </source>
</evidence>
<gene>
    <name evidence="10" type="ORF">AOG55_07865</name>
</gene>
<evidence type="ECO:0000256" key="2">
    <source>
        <dbReference type="ARBA" id="ARBA00022475"/>
    </source>
</evidence>
<keyword evidence="5" id="KW-0630">Potassium</keyword>
<keyword evidence="11" id="KW-1185">Reference proteome</keyword>
<evidence type="ECO:0000256" key="1">
    <source>
        <dbReference type="ARBA" id="ARBA00022448"/>
    </source>
</evidence>
<evidence type="ECO:0000313" key="11">
    <source>
        <dbReference type="Proteomes" id="UP000050301"/>
    </source>
</evidence>
<dbReference type="InterPro" id="IPR004623">
    <property type="entry name" value="KdpA"/>
</dbReference>
<feature type="transmembrane region" description="Helical" evidence="9">
    <location>
        <begin position="538"/>
        <end position="558"/>
    </location>
</feature>
<reference evidence="10 11" key="1">
    <citation type="submission" date="2015-09" db="EMBL/GenBank/DDBJ databases">
        <title>Heavy metals and arsenic resistance mechanisms in polyextremophilic archaea of the family Ferroplasmaceae.</title>
        <authorList>
            <person name="Bulaev A.G."/>
            <person name="Kanygina A.V."/>
        </authorList>
    </citation>
    <scope>NUCLEOTIDE SEQUENCE [LARGE SCALE GENOMIC DNA]</scope>
    <source>
        <strain evidence="10 11">BH2</strain>
    </source>
</reference>
<evidence type="ECO:0000256" key="8">
    <source>
        <dbReference type="ARBA" id="ARBA00023136"/>
    </source>
</evidence>
<dbReference type="InParanoid" id="A0A0N8VKZ5"/>
<accession>A0A0N8VKZ5</accession>
<evidence type="ECO:0000256" key="3">
    <source>
        <dbReference type="ARBA" id="ARBA00022538"/>
    </source>
</evidence>
<keyword evidence="8 9" id="KW-0472">Membrane</keyword>
<feature type="transmembrane region" description="Helical" evidence="9">
    <location>
        <begin position="496"/>
        <end position="517"/>
    </location>
</feature>
<dbReference type="GeneID" id="84222616"/>
<dbReference type="PIRSF" id="PIRSF001294">
    <property type="entry name" value="K_ATPaseA"/>
    <property type="match status" value="1"/>
</dbReference>
<feature type="transmembrane region" description="Helical" evidence="9">
    <location>
        <begin position="79"/>
        <end position="100"/>
    </location>
</feature>
<feature type="transmembrane region" description="Helical" evidence="9">
    <location>
        <begin position="386"/>
        <end position="411"/>
    </location>
</feature>
<organism evidence="10 11">
    <name type="scientific">Acidiplasma cupricumulans</name>
    <dbReference type="NCBI Taxonomy" id="312540"/>
    <lineage>
        <taxon>Archaea</taxon>
        <taxon>Methanobacteriati</taxon>
        <taxon>Thermoplasmatota</taxon>
        <taxon>Thermoplasmata</taxon>
        <taxon>Thermoplasmatales</taxon>
        <taxon>Ferroplasmaceae</taxon>
        <taxon>Acidiplasma</taxon>
    </lineage>
</organism>
<keyword evidence="2" id="KW-1003">Cell membrane</keyword>
<keyword evidence="6 9" id="KW-1133">Transmembrane helix</keyword>
<dbReference type="PANTHER" id="PTHR30607:SF2">
    <property type="entry name" value="POTASSIUM-TRANSPORTING ATPASE POTASSIUM-BINDING SUBUNIT"/>
    <property type="match status" value="1"/>
</dbReference>
<evidence type="ECO:0000256" key="5">
    <source>
        <dbReference type="ARBA" id="ARBA00022958"/>
    </source>
</evidence>
<evidence type="ECO:0000256" key="4">
    <source>
        <dbReference type="ARBA" id="ARBA00022692"/>
    </source>
</evidence>
<dbReference type="Proteomes" id="UP000050301">
    <property type="component" value="Unassembled WGS sequence"/>
</dbReference>
<dbReference type="PANTHER" id="PTHR30607">
    <property type="entry name" value="POTASSIUM-TRANSPORTING ATPASE A CHAIN"/>
    <property type="match status" value="1"/>
</dbReference>
<dbReference type="Pfam" id="PF03814">
    <property type="entry name" value="KdpA"/>
    <property type="match status" value="1"/>
</dbReference>
<keyword evidence="3" id="KW-0633">Potassium transport</keyword>
<evidence type="ECO:0000256" key="9">
    <source>
        <dbReference type="SAM" id="Phobius"/>
    </source>
</evidence>